<dbReference type="OrthoDB" id="77201at2759"/>
<dbReference type="PANTHER" id="PTHR32227">
    <property type="entry name" value="GLUCAN ENDO-1,3-BETA-GLUCOSIDASE BG1-RELATED-RELATED"/>
    <property type="match status" value="1"/>
</dbReference>
<dbReference type="EMBL" id="JAAIUW010000002">
    <property type="protein sequence ID" value="KAF7840477.1"/>
    <property type="molecule type" value="Genomic_DNA"/>
</dbReference>
<dbReference type="FunFam" id="3.20.20.80:FF:000005">
    <property type="entry name" value="Glucan endo-1,3-beta-glucosidase 14"/>
    <property type="match status" value="1"/>
</dbReference>
<dbReference type="SUPFAM" id="SSF51445">
    <property type="entry name" value="(Trans)glycosidases"/>
    <property type="match status" value="1"/>
</dbReference>
<keyword evidence="4" id="KW-0732">Signal</keyword>
<evidence type="ECO:0000313" key="10">
    <source>
        <dbReference type="EMBL" id="KAF7840477.1"/>
    </source>
</evidence>
<dbReference type="Proteomes" id="UP000634136">
    <property type="component" value="Unassembled WGS sequence"/>
</dbReference>
<evidence type="ECO:0000256" key="5">
    <source>
        <dbReference type="ARBA" id="ARBA00022801"/>
    </source>
</evidence>
<keyword evidence="11" id="KW-1185">Reference proteome</keyword>
<evidence type="ECO:0000256" key="6">
    <source>
        <dbReference type="ARBA" id="ARBA00023295"/>
    </source>
</evidence>
<sequence length="372" mass="41183">MATFIRRMPISYTLLLLFLSSDIGFLLGVSSFGINYGQVADNLPPPAKVVELLTSLKLTKARIYDTNPQVLSAFANSNIELIVTVENEILNQLDDPEQALQWVNTHIKPFLPDTKITGIQVGNEVFTDDDITLIQYLVPAVTNIHNAISQLGISTNILVTSPSSLAVLESSYPPSNGSFKGEIADIMTQFLSFLSTTKSPFWINAYPFFAYKDDPSEIPLEYALFNPNPGMVDPVTNLHYDNMLYAMVDAVVFAISKMGFDGIEVKVSETGWPSKGDEDESGASVENAASYNGNLVRRQMEKESTPLRPKMALEVYLFALFNEDLKPGPTSERNYGLYEPDGRIALLPKLDPLHVGVSADFNPMWKSNIIRP</sequence>
<name>A0A834X9S0_9FABA</name>
<dbReference type="InterPro" id="IPR044965">
    <property type="entry name" value="Glyco_hydro_17_plant"/>
</dbReference>
<evidence type="ECO:0000256" key="8">
    <source>
        <dbReference type="ARBA" id="ARBA00033417"/>
    </source>
</evidence>
<evidence type="ECO:0000256" key="2">
    <source>
        <dbReference type="ARBA" id="ARBA00008773"/>
    </source>
</evidence>
<evidence type="ECO:0000256" key="3">
    <source>
        <dbReference type="ARBA" id="ARBA00012780"/>
    </source>
</evidence>
<proteinExistence type="inferred from homology"/>
<evidence type="ECO:0000256" key="1">
    <source>
        <dbReference type="ARBA" id="ARBA00000382"/>
    </source>
</evidence>
<comment type="similarity">
    <text evidence="2 9">Belongs to the glycosyl hydrolase 17 family.</text>
</comment>
<dbReference type="InterPro" id="IPR017853">
    <property type="entry name" value="GH"/>
</dbReference>
<evidence type="ECO:0000256" key="9">
    <source>
        <dbReference type="RuleBase" id="RU004335"/>
    </source>
</evidence>
<keyword evidence="5" id="KW-0378">Hydrolase</keyword>
<accession>A0A834X9S0</accession>
<protein>
    <recommendedName>
        <fullName evidence="3">glucan endo-1,3-beta-D-glucosidase</fullName>
        <ecNumber evidence="3">3.2.1.39</ecNumber>
    </recommendedName>
    <alternativeName>
        <fullName evidence="7">(1-&gt;3)-beta-glucan endohydrolase</fullName>
    </alternativeName>
    <alternativeName>
        <fullName evidence="8">Beta-1,3-endoglucanase</fullName>
    </alternativeName>
</protein>
<organism evidence="10 11">
    <name type="scientific">Senna tora</name>
    <dbReference type="NCBI Taxonomy" id="362788"/>
    <lineage>
        <taxon>Eukaryota</taxon>
        <taxon>Viridiplantae</taxon>
        <taxon>Streptophyta</taxon>
        <taxon>Embryophyta</taxon>
        <taxon>Tracheophyta</taxon>
        <taxon>Spermatophyta</taxon>
        <taxon>Magnoliopsida</taxon>
        <taxon>eudicotyledons</taxon>
        <taxon>Gunneridae</taxon>
        <taxon>Pentapetalae</taxon>
        <taxon>rosids</taxon>
        <taxon>fabids</taxon>
        <taxon>Fabales</taxon>
        <taxon>Fabaceae</taxon>
        <taxon>Caesalpinioideae</taxon>
        <taxon>Cassia clade</taxon>
        <taxon>Senna</taxon>
    </lineage>
</organism>
<evidence type="ECO:0000256" key="7">
    <source>
        <dbReference type="ARBA" id="ARBA00033335"/>
    </source>
</evidence>
<gene>
    <name evidence="10" type="ORF">G2W53_002775</name>
</gene>
<dbReference type="InterPro" id="IPR000490">
    <property type="entry name" value="Glyco_hydro_17"/>
</dbReference>
<dbReference type="GO" id="GO:0005975">
    <property type="term" value="P:carbohydrate metabolic process"/>
    <property type="evidence" value="ECO:0007669"/>
    <property type="project" value="InterPro"/>
</dbReference>
<keyword evidence="6" id="KW-0326">Glycosidase</keyword>
<dbReference type="EC" id="3.2.1.39" evidence="3"/>
<comment type="caution">
    <text evidence="10">The sequence shown here is derived from an EMBL/GenBank/DDBJ whole genome shotgun (WGS) entry which is preliminary data.</text>
</comment>
<evidence type="ECO:0000256" key="4">
    <source>
        <dbReference type="ARBA" id="ARBA00022729"/>
    </source>
</evidence>
<dbReference type="GO" id="GO:0042973">
    <property type="term" value="F:glucan endo-1,3-beta-D-glucosidase activity"/>
    <property type="evidence" value="ECO:0007669"/>
    <property type="project" value="UniProtKB-EC"/>
</dbReference>
<comment type="catalytic activity">
    <reaction evidence="1">
        <text>Hydrolysis of (1-&gt;3)-beta-D-glucosidic linkages in (1-&gt;3)-beta-D-glucans.</text>
        <dbReference type="EC" id="3.2.1.39"/>
    </reaction>
</comment>
<dbReference type="Pfam" id="PF00332">
    <property type="entry name" value="Glyco_hydro_17"/>
    <property type="match status" value="1"/>
</dbReference>
<dbReference type="AlphaFoldDB" id="A0A834X9S0"/>
<evidence type="ECO:0000313" key="11">
    <source>
        <dbReference type="Proteomes" id="UP000634136"/>
    </source>
</evidence>
<dbReference type="Gene3D" id="3.20.20.80">
    <property type="entry name" value="Glycosidases"/>
    <property type="match status" value="1"/>
</dbReference>
<reference evidence="10" key="1">
    <citation type="submission" date="2020-09" db="EMBL/GenBank/DDBJ databases">
        <title>Genome-Enabled Discovery of Anthraquinone Biosynthesis in Senna tora.</title>
        <authorList>
            <person name="Kang S.-H."/>
            <person name="Pandey R.P."/>
            <person name="Lee C.-M."/>
            <person name="Sim J.-S."/>
            <person name="Jeong J.-T."/>
            <person name="Choi B.-S."/>
            <person name="Jung M."/>
            <person name="Ginzburg D."/>
            <person name="Zhao K."/>
            <person name="Won S.Y."/>
            <person name="Oh T.-J."/>
            <person name="Yu Y."/>
            <person name="Kim N.-H."/>
            <person name="Lee O.R."/>
            <person name="Lee T.-H."/>
            <person name="Bashyal P."/>
            <person name="Kim T.-S."/>
            <person name="Lee W.-H."/>
            <person name="Kawkins C."/>
            <person name="Kim C.-K."/>
            <person name="Kim J.S."/>
            <person name="Ahn B.O."/>
            <person name="Rhee S.Y."/>
            <person name="Sohng J.K."/>
        </authorList>
    </citation>
    <scope>NUCLEOTIDE SEQUENCE</scope>
    <source>
        <tissue evidence="10">Leaf</tissue>
    </source>
</reference>